<organism evidence="1 2">
    <name type="scientific">Hamiltosporidium magnivora</name>
    <dbReference type="NCBI Taxonomy" id="148818"/>
    <lineage>
        <taxon>Eukaryota</taxon>
        <taxon>Fungi</taxon>
        <taxon>Fungi incertae sedis</taxon>
        <taxon>Microsporidia</taxon>
        <taxon>Dubosqiidae</taxon>
        <taxon>Hamiltosporidium</taxon>
    </lineage>
</organism>
<dbReference type="Proteomes" id="UP000291404">
    <property type="component" value="Unassembled WGS sequence"/>
</dbReference>
<proteinExistence type="predicted"/>
<comment type="caution">
    <text evidence="1">The sequence shown here is derived from an EMBL/GenBank/DDBJ whole genome shotgun (WGS) entry which is preliminary data.</text>
</comment>
<dbReference type="VEuPathDB" id="MicrosporidiaDB:CWI39_0802p0010"/>
<dbReference type="EMBL" id="PITI01000092">
    <property type="protein sequence ID" value="TBU08841.1"/>
    <property type="molecule type" value="Genomic_DNA"/>
</dbReference>
<sequence length="164" mass="19101">MRIAILFILSNILCSFYSKKKNLIKKGLENMCCTCRKPKSENMDDFKLTAEDLHLSEERKIEKKNTVDDLHELDTDCYVIYNKGASTCTIESKKDIIYEDSEVDYLKGMDALPIFSNKLRKINRKINDKSNSLQSVLKRNSKYIAVDNHKESSDTEEDEVREKF</sequence>
<protein>
    <submittedName>
        <fullName evidence="1">Uncharacterized protein</fullName>
    </submittedName>
</protein>
<evidence type="ECO:0000313" key="2">
    <source>
        <dbReference type="Proteomes" id="UP000291404"/>
    </source>
</evidence>
<dbReference type="AlphaFoldDB" id="A0A4Q9LN03"/>
<gene>
    <name evidence="1" type="ORF">CWI36_0092p0030</name>
</gene>
<dbReference type="VEuPathDB" id="MicrosporidiaDB:CWI36_0092p0030"/>
<name>A0A4Q9LN03_9MICR</name>
<keyword evidence="2" id="KW-1185">Reference proteome</keyword>
<reference evidence="1 2" key="1">
    <citation type="submission" date="2017-12" db="EMBL/GenBank/DDBJ databases">
        <authorList>
            <person name="Pombert J.-F."/>
            <person name="Haag K.L."/>
            <person name="Ebert D."/>
        </authorList>
    </citation>
    <scope>NUCLEOTIDE SEQUENCE [LARGE SCALE GENOMIC DNA]</scope>
    <source>
        <strain evidence="1">BE-OM-2</strain>
    </source>
</reference>
<accession>A0A4Q9LN03</accession>
<evidence type="ECO:0000313" key="1">
    <source>
        <dbReference type="EMBL" id="TBU08841.1"/>
    </source>
</evidence>